<gene>
    <name evidence="7" type="ORF">QBZ16_003182</name>
</gene>
<reference evidence="7" key="1">
    <citation type="submission" date="2021-01" db="EMBL/GenBank/DDBJ databases">
        <authorList>
            <person name="Eckstrom K.M.E."/>
        </authorList>
    </citation>
    <scope>NUCLEOTIDE SEQUENCE</scope>
    <source>
        <strain evidence="7">UVCC 0001</strain>
    </source>
</reference>
<evidence type="ECO:0000256" key="2">
    <source>
        <dbReference type="ARBA" id="ARBA00005587"/>
    </source>
</evidence>
<keyword evidence="4 6" id="KW-1133">Transmembrane helix</keyword>
<evidence type="ECO:0000256" key="5">
    <source>
        <dbReference type="ARBA" id="ARBA00023136"/>
    </source>
</evidence>
<accession>A0AAD9ILW2</accession>
<feature type="transmembrane region" description="Helical" evidence="6">
    <location>
        <begin position="85"/>
        <end position="107"/>
    </location>
</feature>
<dbReference type="GO" id="GO:0005886">
    <property type="term" value="C:plasma membrane"/>
    <property type="evidence" value="ECO:0007669"/>
    <property type="project" value="TreeGrafter"/>
</dbReference>
<organism evidence="7 8">
    <name type="scientific">Prototheca wickerhamii</name>
    <dbReference type="NCBI Taxonomy" id="3111"/>
    <lineage>
        <taxon>Eukaryota</taxon>
        <taxon>Viridiplantae</taxon>
        <taxon>Chlorophyta</taxon>
        <taxon>core chlorophytes</taxon>
        <taxon>Trebouxiophyceae</taxon>
        <taxon>Chlorellales</taxon>
        <taxon>Chlorellaceae</taxon>
        <taxon>Prototheca</taxon>
    </lineage>
</organism>
<feature type="transmembrane region" description="Helical" evidence="6">
    <location>
        <begin position="155"/>
        <end position="188"/>
    </location>
</feature>
<keyword evidence="5 6" id="KW-0472">Membrane</keyword>
<evidence type="ECO:0000256" key="3">
    <source>
        <dbReference type="ARBA" id="ARBA00022692"/>
    </source>
</evidence>
<dbReference type="Pfam" id="PF01184">
    <property type="entry name" value="Gpr1_Fun34_YaaH"/>
    <property type="match status" value="1"/>
</dbReference>
<feature type="transmembrane region" description="Helical" evidence="6">
    <location>
        <begin position="57"/>
        <end position="78"/>
    </location>
</feature>
<protein>
    <submittedName>
        <fullName evidence="7">Uncharacterized protein</fullName>
    </submittedName>
</protein>
<keyword evidence="3 6" id="KW-0812">Transmembrane</keyword>
<dbReference type="GO" id="GO:0071422">
    <property type="term" value="P:succinate transmembrane transport"/>
    <property type="evidence" value="ECO:0007669"/>
    <property type="project" value="TreeGrafter"/>
</dbReference>
<feature type="transmembrane region" description="Helical" evidence="6">
    <location>
        <begin position="208"/>
        <end position="226"/>
    </location>
</feature>
<dbReference type="AlphaFoldDB" id="A0AAD9ILW2"/>
<sequence length="301" mass="32573">MPSKTDNPTYDTSVVVHKKNDDAVDMNILAERLDNLNTILGASAQGHFRRSLVALDIANPAPLGFFSFSIALAIFACVKANIVEVTSALLVIPAGIFIAGIGMLLAATMELFRRNSLGFNSFALYGLFFTAYAVYNFGVLRGWFFLPTIKGQQALAALMGIASFIFMVASAAICLVLPAVFFMVMVFFFLMAAAVRNLDVNLQKGTGWWGLITAALGFYAAAAFLIEDMWGKEVLPLLYTKAYKQHAAHLFPRISSSDPRSVTAGVPYPGRPEFKRGDNLEAAAAPSLDNLNRLHSGEAAV</sequence>
<dbReference type="InterPro" id="IPR000791">
    <property type="entry name" value="Gpr1/Fun34/SatP-like"/>
</dbReference>
<dbReference type="Proteomes" id="UP001255856">
    <property type="component" value="Unassembled WGS sequence"/>
</dbReference>
<keyword evidence="8" id="KW-1185">Reference proteome</keyword>
<evidence type="ECO:0000313" key="8">
    <source>
        <dbReference type="Proteomes" id="UP001255856"/>
    </source>
</evidence>
<dbReference type="EMBL" id="JASFZW010000004">
    <property type="protein sequence ID" value="KAK2078342.1"/>
    <property type="molecule type" value="Genomic_DNA"/>
</dbReference>
<comment type="subcellular location">
    <subcellularLocation>
        <location evidence="1">Membrane</location>
        <topology evidence="1">Multi-pass membrane protein</topology>
    </subcellularLocation>
</comment>
<dbReference type="GO" id="GO:0015360">
    <property type="term" value="F:acetate:proton symporter activity"/>
    <property type="evidence" value="ECO:0007669"/>
    <property type="project" value="TreeGrafter"/>
</dbReference>
<evidence type="ECO:0000313" key="7">
    <source>
        <dbReference type="EMBL" id="KAK2078342.1"/>
    </source>
</evidence>
<dbReference type="NCBIfam" id="NF038013">
    <property type="entry name" value="AceTr_1"/>
    <property type="match status" value="1"/>
</dbReference>
<name>A0AAD9ILW2_PROWI</name>
<feature type="transmembrane region" description="Helical" evidence="6">
    <location>
        <begin position="122"/>
        <end position="143"/>
    </location>
</feature>
<evidence type="ECO:0000256" key="1">
    <source>
        <dbReference type="ARBA" id="ARBA00004141"/>
    </source>
</evidence>
<evidence type="ECO:0000256" key="6">
    <source>
        <dbReference type="SAM" id="Phobius"/>
    </source>
</evidence>
<evidence type="ECO:0000256" key="4">
    <source>
        <dbReference type="ARBA" id="ARBA00022989"/>
    </source>
</evidence>
<comment type="similarity">
    <text evidence="2">Belongs to the acetate uptake transporter (AceTr) (TC 2.A.96) family.</text>
</comment>
<dbReference type="PANTHER" id="PTHR30178:SF3">
    <property type="entry name" value="SUCCINATE-ACETATE_PROTON SYMPORTER SATP"/>
    <property type="match status" value="1"/>
</dbReference>
<comment type="caution">
    <text evidence="7">The sequence shown here is derived from an EMBL/GenBank/DDBJ whole genome shotgun (WGS) entry which is preliminary data.</text>
</comment>
<dbReference type="InterPro" id="IPR047623">
    <property type="entry name" value="SatP"/>
</dbReference>
<dbReference type="PANTHER" id="PTHR30178">
    <property type="entry name" value="INNER MEMBRANE PROTEIN YAAH"/>
    <property type="match status" value="1"/>
</dbReference>
<proteinExistence type="inferred from homology"/>